<dbReference type="GO" id="GO:0005789">
    <property type="term" value="C:endoplasmic reticulum membrane"/>
    <property type="evidence" value="ECO:0007669"/>
    <property type="project" value="TreeGrafter"/>
</dbReference>
<dbReference type="Pfam" id="PF13639">
    <property type="entry name" value="zf-RING_2"/>
    <property type="match status" value="1"/>
</dbReference>
<dbReference type="InterPro" id="IPR001841">
    <property type="entry name" value="Znf_RING"/>
</dbReference>
<dbReference type="Gene3D" id="3.30.40.10">
    <property type="entry name" value="Zinc/RING finger domain, C3HC4 (zinc finger)"/>
    <property type="match status" value="1"/>
</dbReference>
<organism evidence="10 11">
    <name type="scientific">Coccomyxa viridis</name>
    <dbReference type="NCBI Taxonomy" id="1274662"/>
    <lineage>
        <taxon>Eukaryota</taxon>
        <taxon>Viridiplantae</taxon>
        <taxon>Chlorophyta</taxon>
        <taxon>core chlorophytes</taxon>
        <taxon>Trebouxiophyceae</taxon>
        <taxon>Trebouxiophyceae incertae sedis</taxon>
        <taxon>Coccomyxaceae</taxon>
        <taxon>Coccomyxa</taxon>
    </lineage>
</organism>
<keyword evidence="2 8" id="KW-0812">Transmembrane</keyword>
<evidence type="ECO:0000256" key="7">
    <source>
        <dbReference type="SAM" id="MobiDB-lite"/>
    </source>
</evidence>
<feature type="transmembrane region" description="Helical" evidence="8">
    <location>
        <begin position="171"/>
        <end position="191"/>
    </location>
</feature>
<evidence type="ECO:0000313" key="10">
    <source>
        <dbReference type="EMBL" id="CAK0785556.1"/>
    </source>
</evidence>
<evidence type="ECO:0000256" key="8">
    <source>
        <dbReference type="SAM" id="Phobius"/>
    </source>
</evidence>
<dbReference type="InterPro" id="IPR013083">
    <property type="entry name" value="Znf_RING/FYVE/PHD"/>
</dbReference>
<dbReference type="Proteomes" id="UP001314263">
    <property type="component" value="Unassembled WGS sequence"/>
</dbReference>
<evidence type="ECO:0000256" key="2">
    <source>
        <dbReference type="ARBA" id="ARBA00022692"/>
    </source>
</evidence>
<keyword evidence="6" id="KW-0862">Zinc</keyword>
<protein>
    <recommendedName>
        <fullName evidence="9">RING-type domain-containing protein</fullName>
    </recommendedName>
</protein>
<dbReference type="PANTHER" id="PTHR13407:SF0">
    <property type="entry name" value="FI05221P"/>
    <property type="match status" value="1"/>
</dbReference>
<feature type="transmembrane region" description="Helical" evidence="8">
    <location>
        <begin position="105"/>
        <end position="123"/>
    </location>
</feature>
<feature type="transmembrane region" description="Helical" evidence="8">
    <location>
        <begin position="50"/>
        <end position="72"/>
    </location>
</feature>
<dbReference type="AlphaFoldDB" id="A0AAV1IFS6"/>
<dbReference type="GO" id="GO:0061630">
    <property type="term" value="F:ubiquitin protein ligase activity"/>
    <property type="evidence" value="ECO:0007669"/>
    <property type="project" value="TreeGrafter"/>
</dbReference>
<comment type="caution">
    <text evidence="10">The sequence shown here is derived from an EMBL/GenBank/DDBJ whole genome shotgun (WGS) entry which is preliminary data.</text>
</comment>
<dbReference type="SMART" id="SM00184">
    <property type="entry name" value="RING"/>
    <property type="match status" value="1"/>
</dbReference>
<dbReference type="PROSITE" id="PS50089">
    <property type="entry name" value="ZF_RING_2"/>
    <property type="match status" value="1"/>
</dbReference>
<dbReference type="EMBL" id="CAUYUE010000012">
    <property type="protein sequence ID" value="CAK0785556.1"/>
    <property type="molecule type" value="Genomic_DNA"/>
</dbReference>
<dbReference type="GO" id="GO:0000139">
    <property type="term" value="C:Golgi membrane"/>
    <property type="evidence" value="ECO:0007669"/>
    <property type="project" value="TreeGrafter"/>
</dbReference>
<evidence type="ECO:0000256" key="6">
    <source>
        <dbReference type="PROSITE-ProRule" id="PRU00175"/>
    </source>
</evidence>
<evidence type="ECO:0000256" key="1">
    <source>
        <dbReference type="ARBA" id="ARBA00004141"/>
    </source>
</evidence>
<keyword evidence="4 8" id="KW-1133">Transmembrane helix</keyword>
<reference evidence="10 11" key="1">
    <citation type="submission" date="2023-10" db="EMBL/GenBank/DDBJ databases">
        <authorList>
            <person name="Maclean D."/>
            <person name="Macfadyen A."/>
        </authorList>
    </citation>
    <scope>NUCLEOTIDE SEQUENCE [LARGE SCALE GENOMIC DNA]</scope>
</reference>
<evidence type="ECO:0000256" key="5">
    <source>
        <dbReference type="ARBA" id="ARBA00023136"/>
    </source>
</evidence>
<feature type="transmembrane region" description="Helical" evidence="8">
    <location>
        <begin position="79"/>
        <end position="99"/>
    </location>
</feature>
<feature type="region of interest" description="Disordered" evidence="7">
    <location>
        <begin position="1"/>
        <end position="20"/>
    </location>
</feature>
<dbReference type="PANTHER" id="PTHR13407">
    <property type="entry name" value="RNF121 PROTEIN"/>
    <property type="match status" value="1"/>
</dbReference>
<proteinExistence type="predicted"/>
<feature type="transmembrane region" description="Helical" evidence="8">
    <location>
        <begin position="135"/>
        <end position="159"/>
    </location>
</feature>
<accession>A0AAV1IFS6</accession>
<evidence type="ECO:0000259" key="9">
    <source>
        <dbReference type="PROSITE" id="PS50089"/>
    </source>
</evidence>
<evidence type="ECO:0000256" key="3">
    <source>
        <dbReference type="ARBA" id="ARBA00022723"/>
    </source>
</evidence>
<name>A0AAV1IFS6_9CHLO</name>
<keyword evidence="3" id="KW-0479">Metal-binding</keyword>
<dbReference type="GO" id="GO:0008270">
    <property type="term" value="F:zinc ion binding"/>
    <property type="evidence" value="ECO:0007669"/>
    <property type="project" value="UniProtKB-KW"/>
</dbReference>
<feature type="transmembrane region" description="Helical" evidence="8">
    <location>
        <begin position="319"/>
        <end position="339"/>
    </location>
</feature>
<feature type="domain" description="RING-type" evidence="9">
    <location>
        <begin position="219"/>
        <end position="287"/>
    </location>
</feature>
<feature type="compositionally biased region" description="Polar residues" evidence="7">
    <location>
        <begin position="1"/>
        <end position="15"/>
    </location>
</feature>
<keyword evidence="5 8" id="KW-0472">Membrane</keyword>
<evidence type="ECO:0000313" key="11">
    <source>
        <dbReference type="Proteomes" id="UP001314263"/>
    </source>
</evidence>
<dbReference type="SUPFAM" id="SSF57850">
    <property type="entry name" value="RING/U-box"/>
    <property type="match status" value="1"/>
</dbReference>
<gene>
    <name evidence="10" type="ORF">CVIRNUC_008766</name>
</gene>
<dbReference type="InterPro" id="IPR040176">
    <property type="entry name" value="RNF121/RNF175"/>
</dbReference>
<keyword evidence="11" id="KW-1185">Reference proteome</keyword>
<keyword evidence="6" id="KW-0863">Zinc-finger</keyword>
<comment type="subcellular location">
    <subcellularLocation>
        <location evidence="1">Membrane</location>
        <topology evidence="1">Multi-pass membrane protein</topology>
    </subcellularLocation>
</comment>
<dbReference type="GO" id="GO:0036503">
    <property type="term" value="P:ERAD pathway"/>
    <property type="evidence" value="ECO:0007669"/>
    <property type="project" value="TreeGrafter"/>
</dbReference>
<evidence type="ECO:0000256" key="4">
    <source>
        <dbReference type="ARBA" id="ARBA00022989"/>
    </source>
</evidence>
<sequence length="379" mass="42836">MEASSSANGNDSTMTEYPDPAQFNLSDRHDQLNFMHKYEDAQQHDPSLKYAVAIFYLILLTVIGAQGGLVWWKKKHKRSYELVTLLGLWLVPVVISLYFHFWRFVGVWVLFSGVTGYVLYTCISKRIDRATPRRVYSYFLGIYKVSVGVGIAGYALLVLEFCGIGAFLRPALAPTACLMLLWYGLYFGVLGRDCAEVAADRMAATIGMRKRMAVSTRACGICSGELRDFGTVVSASEEAQQGGQGRAGQARTWGAESTVQLECKHCFHDQCIRGWTIVGKKDTCPVCLEKVDLRKIFAGRPWETRNLTWIQMLDSLRYLIVWNPLILISLHFVLHFVGFDRIAKHKGDKEALQIMANATFLHMYEQEETLQHGVNLTYT</sequence>